<dbReference type="EC" id="2.4.-.-" evidence="3"/>
<evidence type="ECO:0000313" key="3">
    <source>
        <dbReference type="EMBL" id="MCA9758805.1"/>
    </source>
</evidence>
<proteinExistence type="predicted"/>
<evidence type="ECO:0000259" key="1">
    <source>
        <dbReference type="Pfam" id="PF00534"/>
    </source>
</evidence>
<dbReference type="SUPFAM" id="SSF53756">
    <property type="entry name" value="UDP-Glycosyltransferase/glycogen phosphorylase"/>
    <property type="match status" value="1"/>
</dbReference>
<sequence>MKIVQLVSQTVLGGAETYGHSLAAGLAERGHEVRLLANRANGPLLEKPRPAGLEVEALHRTSRLDPAILRFLLGHLREFRPDVLHAHNFGANTWARVLGLLFPDMAVVCHVHAGRMVTNQPARKARLERLLFRRADLVIGLNQEMMDYLIGRLRVPEERALFLVNGIDMTRFSPPEAAVRNPKEVVCVASLTDVKNHACLLGAWKRVADHVPEARLTLVGEGPLRSDLEEQAERLGIRGSVEFAGLQADVLPFYQRASVFTLASHREALPLSLLEAMATGAVPVASAVGGIPEVIEDGVTGLLVPPGDEEGFARHLTSCLTRPEETLQRGRAARASVEGRYGLGAILDRLETAYTDALKRRRG</sequence>
<accession>A0A956NKH3</accession>
<dbReference type="InterPro" id="IPR001296">
    <property type="entry name" value="Glyco_trans_1"/>
</dbReference>
<organism evidence="3 4">
    <name type="scientific">Eiseniibacteriota bacterium</name>
    <dbReference type="NCBI Taxonomy" id="2212470"/>
    <lineage>
        <taxon>Bacteria</taxon>
        <taxon>Candidatus Eiseniibacteriota</taxon>
    </lineage>
</organism>
<name>A0A956NKH3_UNCEI</name>
<evidence type="ECO:0000259" key="2">
    <source>
        <dbReference type="Pfam" id="PF13439"/>
    </source>
</evidence>
<reference evidence="3" key="2">
    <citation type="journal article" date="2021" name="Microbiome">
        <title>Successional dynamics and alternative stable states in a saline activated sludge microbial community over 9 years.</title>
        <authorList>
            <person name="Wang Y."/>
            <person name="Ye J."/>
            <person name="Ju F."/>
            <person name="Liu L."/>
            <person name="Boyd J.A."/>
            <person name="Deng Y."/>
            <person name="Parks D.H."/>
            <person name="Jiang X."/>
            <person name="Yin X."/>
            <person name="Woodcroft B.J."/>
            <person name="Tyson G.W."/>
            <person name="Hugenholtz P."/>
            <person name="Polz M.F."/>
            <person name="Zhang T."/>
        </authorList>
    </citation>
    <scope>NUCLEOTIDE SEQUENCE</scope>
    <source>
        <strain evidence="3">HKST-UBA02</strain>
    </source>
</reference>
<dbReference type="Pfam" id="PF13439">
    <property type="entry name" value="Glyco_transf_4"/>
    <property type="match status" value="1"/>
</dbReference>
<dbReference type="Proteomes" id="UP000739538">
    <property type="component" value="Unassembled WGS sequence"/>
</dbReference>
<evidence type="ECO:0000313" key="4">
    <source>
        <dbReference type="Proteomes" id="UP000739538"/>
    </source>
</evidence>
<dbReference type="InterPro" id="IPR028098">
    <property type="entry name" value="Glyco_trans_4-like_N"/>
</dbReference>
<gene>
    <name evidence="3" type="ORF">KDA27_23630</name>
</gene>
<keyword evidence="3" id="KW-0328">Glycosyltransferase</keyword>
<feature type="domain" description="Glycosyltransferase subfamily 4-like N-terminal" evidence="2">
    <location>
        <begin position="13"/>
        <end position="171"/>
    </location>
</feature>
<dbReference type="Pfam" id="PF00534">
    <property type="entry name" value="Glycos_transf_1"/>
    <property type="match status" value="1"/>
</dbReference>
<comment type="caution">
    <text evidence="3">The sequence shown here is derived from an EMBL/GenBank/DDBJ whole genome shotgun (WGS) entry which is preliminary data.</text>
</comment>
<dbReference type="GO" id="GO:0016757">
    <property type="term" value="F:glycosyltransferase activity"/>
    <property type="evidence" value="ECO:0007669"/>
    <property type="project" value="UniProtKB-KW"/>
</dbReference>
<dbReference type="EMBL" id="JAGQHS010000214">
    <property type="protein sequence ID" value="MCA9758805.1"/>
    <property type="molecule type" value="Genomic_DNA"/>
</dbReference>
<protein>
    <submittedName>
        <fullName evidence="3">Glycosyltransferase</fullName>
        <ecNumber evidence="3">2.4.-.-</ecNumber>
    </submittedName>
</protein>
<dbReference type="Gene3D" id="3.40.50.2000">
    <property type="entry name" value="Glycogen Phosphorylase B"/>
    <property type="match status" value="2"/>
</dbReference>
<reference evidence="3" key="1">
    <citation type="submission" date="2020-04" db="EMBL/GenBank/DDBJ databases">
        <authorList>
            <person name="Zhang T."/>
        </authorList>
    </citation>
    <scope>NUCLEOTIDE SEQUENCE</scope>
    <source>
        <strain evidence="3">HKST-UBA02</strain>
    </source>
</reference>
<dbReference type="AlphaFoldDB" id="A0A956NKH3"/>
<dbReference type="PANTHER" id="PTHR12526">
    <property type="entry name" value="GLYCOSYLTRANSFERASE"/>
    <property type="match status" value="1"/>
</dbReference>
<feature type="domain" description="Glycosyl transferase family 1" evidence="1">
    <location>
        <begin position="175"/>
        <end position="334"/>
    </location>
</feature>
<keyword evidence="3" id="KW-0808">Transferase</keyword>